<dbReference type="InterPro" id="IPR041457">
    <property type="entry name" value="CxC2_KDZ-assoc"/>
</dbReference>
<keyword evidence="3" id="KW-1185">Reference proteome</keyword>
<dbReference type="Pfam" id="PF18803">
    <property type="entry name" value="CxC2"/>
    <property type="match status" value="1"/>
</dbReference>
<evidence type="ECO:0000313" key="2">
    <source>
        <dbReference type="EMBL" id="THU86682.1"/>
    </source>
</evidence>
<dbReference type="AlphaFoldDB" id="A0A4S8LCS4"/>
<reference evidence="2 3" key="1">
    <citation type="journal article" date="2019" name="Nat. Ecol. Evol.">
        <title>Megaphylogeny resolves global patterns of mushroom evolution.</title>
        <authorList>
            <person name="Varga T."/>
            <person name="Krizsan K."/>
            <person name="Foldi C."/>
            <person name="Dima B."/>
            <person name="Sanchez-Garcia M."/>
            <person name="Sanchez-Ramirez S."/>
            <person name="Szollosi G.J."/>
            <person name="Szarkandi J.G."/>
            <person name="Papp V."/>
            <person name="Albert L."/>
            <person name="Andreopoulos W."/>
            <person name="Angelini C."/>
            <person name="Antonin V."/>
            <person name="Barry K.W."/>
            <person name="Bougher N.L."/>
            <person name="Buchanan P."/>
            <person name="Buyck B."/>
            <person name="Bense V."/>
            <person name="Catcheside P."/>
            <person name="Chovatia M."/>
            <person name="Cooper J."/>
            <person name="Damon W."/>
            <person name="Desjardin D."/>
            <person name="Finy P."/>
            <person name="Geml J."/>
            <person name="Haridas S."/>
            <person name="Hughes K."/>
            <person name="Justo A."/>
            <person name="Karasinski D."/>
            <person name="Kautmanova I."/>
            <person name="Kiss B."/>
            <person name="Kocsube S."/>
            <person name="Kotiranta H."/>
            <person name="LaButti K.M."/>
            <person name="Lechner B.E."/>
            <person name="Liimatainen K."/>
            <person name="Lipzen A."/>
            <person name="Lukacs Z."/>
            <person name="Mihaltcheva S."/>
            <person name="Morgado L.N."/>
            <person name="Niskanen T."/>
            <person name="Noordeloos M.E."/>
            <person name="Ohm R.A."/>
            <person name="Ortiz-Santana B."/>
            <person name="Ovrebo C."/>
            <person name="Racz N."/>
            <person name="Riley R."/>
            <person name="Savchenko A."/>
            <person name="Shiryaev A."/>
            <person name="Soop K."/>
            <person name="Spirin V."/>
            <person name="Szebenyi C."/>
            <person name="Tomsovsky M."/>
            <person name="Tulloss R.E."/>
            <person name="Uehling J."/>
            <person name="Grigoriev I.V."/>
            <person name="Vagvolgyi C."/>
            <person name="Papp T."/>
            <person name="Martin F.M."/>
            <person name="Miettinen O."/>
            <person name="Hibbett D.S."/>
            <person name="Nagy L.G."/>
        </authorList>
    </citation>
    <scope>NUCLEOTIDE SEQUENCE [LARGE SCALE GENOMIC DNA]</scope>
    <source>
        <strain evidence="2 3">CBS 962.96</strain>
    </source>
</reference>
<evidence type="ECO:0000259" key="1">
    <source>
        <dbReference type="Pfam" id="PF18803"/>
    </source>
</evidence>
<sequence>QYVENRDELVAEFIRLKGRGVCTSAECPSCSEKAPALYRCLECFSVNLVCSTCCIRMHAHNPLHSIEVGAWWTGTFFQRTSLRALGLRVQFGHEDGSSCTSPEKGPIKFAVIASNGLHHVNIDFCGCARGASVPHWKQLLRQRWFPATVDRSRTCATFHVLNIFHKMTLEGKVTSFDFYNGLEKLSDNTG</sequence>
<dbReference type="Proteomes" id="UP000297245">
    <property type="component" value="Unassembled WGS sequence"/>
</dbReference>
<feature type="domain" description="CxC2-like cysteine cluster KDZ transposase-associated" evidence="1">
    <location>
        <begin position="82"/>
        <end position="190"/>
    </location>
</feature>
<dbReference type="EMBL" id="ML179485">
    <property type="protein sequence ID" value="THU86682.1"/>
    <property type="molecule type" value="Genomic_DNA"/>
</dbReference>
<evidence type="ECO:0000313" key="3">
    <source>
        <dbReference type="Proteomes" id="UP000297245"/>
    </source>
</evidence>
<protein>
    <recommendedName>
        <fullName evidence="1">CxC2-like cysteine cluster KDZ transposase-associated domain-containing protein</fullName>
    </recommendedName>
</protein>
<dbReference type="OrthoDB" id="3004525at2759"/>
<accession>A0A4S8LCS4</accession>
<feature type="non-terminal residue" evidence="2">
    <location>
        <position position="1"/>
    </location>
</feature>
<name>A0A4S8LCS4_DENBC</name>
<feature type="non-terminal residue" evidence="2">
    <location>
        <position position="190"/>
    </location>
</feature>
<gene>
    <name evidence="2" type="ORF">K435DRAFT_607184</name>
</gene>
<proteinExistence type="predicted"/>
<organism evidence="2 3">
    <name type="scientific">Dendrothele bispora (strain CBS 962.96)</name>
    <dbReference type="NCBI Taxonomy" id="1314807"/>
    <lineage>
        <taxon>Eukaryota</taxon>
        <taxon>Fungi</taxon>
        <taxon>Dikarya</taxon>
        <taxon>Basidiomycota</taxon>
        <taxon>Agaricomycotina</taxon>
        <taxon>Agaricomycetes</taxon>
        <taxon>Agaricomycetidae</taxon>
        <taxon>Agaricales</taxon>
        <taxon>Agaricales incertae sedis</taxon>
        <taxon>Dendrothele</taxon>
    </lineage>
</organism>